<comment type="function">
    <text evidence="9 10">Catalyzes hydrolysis of the D-alanyl-D-alanine dipeptide.</text>
</comment>
<keyword evidence="8 10" id="KW-0961">Cell wall biogenesis/degradation</keyword>
<feature type="binding site" evidence="9">
    <location>
        <position position="186"/>
    </location>
    <ligand>
        <name>Zn(2+)</name>
        <dbReference type="ChEBI" id="CHEBI:29105"/>
        <note>catalytic</note>
    </ligand>
</feature>
<dbReference type="GO" id="GO:0071555">
    <property type="term" value="P:cell wall organization"/>
    <property type="evidence" value="ECO:0007669"/>
    <property type="project" value="UniProtKB-KW"/>
</dbReference>
<evidence type="ECO:0000256" key="7">
    <source>
        <dbReference type="ARBA" id="ARBA00023049"/>
    </source>
</evidence>
<feature type="site" description="Transition state stabilizer" evidence="9">
    <location>
        <position position="82"/>
    </location>
</feature>
<evidence type="ECO:0000256" key="9">
    <source>
        <dbReference type="HAMAP-Rule" id="MF_01924"/>
    </source>
</evidence>
<protein>
    <recommendedName>
        <fullName evidence="9 10">D-alanyl-D-alanine dipeptidase</fullName>
        <shortName evidence="9 10">D-Ala-D-Ala dipeptidase</shortName>
        <ecNumber evidence="9 10">3.4.13.22</ecNumber>
    </recommendedName>
</protein>
<keyword evidence="3 9" id="KW-0479">Metal-binding</keyword>
<dbReference type="PANTHER" id="PTHR43126">
    <property type="entry name" value="D-ALANYL-D-ALANINE DIPEPTIDASE"/>
    <property type="match status" value="1"/>
</dbReference>
<evidence type="ECO:0000256" key="10">
    <source>
        <dbReference type="PIRNR" id="PIRNR026671"/>
    </source>
</evidence>
<evidence type="ECO:0000256" key="2">
    <source>
        <dbReference type="ARBA" id="ARBA00022670"/>
    </source>
</evidence>
<dbReference type="CDD" id="cd14840">
    <property type="entry name" value="D-Ala-D-Ala_dipeptidase_Aad"/>
    <property type="match status" value="1"/>
</dbReference>
<keyword evidence="12" id="KW-1185">Reference proteome</keyword>
<dbReference type="EMBL" id="WNLA01000007">
    <property type="protein sequence ID" value="MTW02994.1"/>
    <property type="molecule type" value="Genomic_DNA"/>
</dbReference>
<dbReference type="OrthoDB" id="9801430at2"/>
<gene>
    <name evidence="9" type="primary">ddpX</name>
    <name evidence="11" type="ORF">GM668_12960</name>
</gene>
<dbReference type="GO" id="GO:0008237">
    <property type="term" value="F:metallopeptidase activity"/>
    <property type="evidence" value="ECO:0007669"/>
    <property type="project" value="UniProtKB-KW"/>
</dbReference>
<feature type="binding site" evidence="9">
    <location>
        <position position="119"/>
    </location>
    <ligand>
        <name>Zn(2+)</name>
        <dbReference type="ChEBI" id="CHEBI:29105"/>
        <note>catalytic</note>
    </ligand>
</feature>
<dbReference type="Proteomes" id="UP000484015">
    <property type="component" value="Unassembled WGS sequence"/>
</dbReference>
<evidence type="ECO:0000256" key="3">
    <source>
        <dbReference type="ARBA" id="ARBA00022723"/>
    </source>
</evidence>
<organism evidence="11 12">
    <name type="scientific">Pseudoduganella ginsengisoli</name>
    <dbReference type="NCBI Taxonomy" id="1462440"/>
    <lineage>
        <taxon>Bacteria</taxon>
        <taxon>Pseudomonadati</taxon>
        <taxon>Pseudomonadota</taxon>
        <taxon>Betaproteobacteria</taxon>
        <taxon>Burkholderiales</taxon>
        <taxon>Oxalobacteraceae</taxon>
        <taxon>Telluria group</taxon>
        <taxon>Pseudoduganella</taxon>
    </lineage>
</organism>
<keyword evidence="5 9" id="KW-0862">Zinc</keyword>
<evidence type="ECO:0000256" key="1">
    <source>
        <dbReference type="ARBA" id="ARBA00001362"/>
    </source>
</evidence>
<dbReference type="Gene3D" id="3.30.1380.10">
    <property type="match status" value="1"/>
</dbReference>
<evidence type="ECO:0000313" key="11">
    <source>
        <dbReference type="EMBL" id="MTW02994.1"/>
    </source>
</evidence>
<comment type="catalytic activity">
    <reaction evidence="1 9 10">
        <text>D-alanyl-D-alanine + H2O = 2 D-alanine</text>
        <dbReference type="Rhea" id="RHEA:20661"/>
        <dbReference type="ChEBI" id="CHEBI:15377"/>
        <dbReference type="ChEBI" id="CHEBI:57416"/>
        <dbReference type="ChEBI" id="CHEBI:57822"/>
        <dbReference type="EC" id="3.4.13.22"/>
    </reaction>
</comment>
<dbReference type="SUPFAM" id="SSF55166">
    <property type="entry name" value="Hedgehog/DD-peptidase"/>
    <property type="match status" value="1"/>
</dbReference>
<evidence type="ECO:0000256" key="6">
    <source>
        <dbReference type="ARBA" id="ARBA00022997"/>
    </source>
</evidence>
<dbReference type="RefSeq" id="WP_155439382.1">
    <property type="nucleotide sequence ID" value="NZ_WNLA01000007.1"/>
</dbReference>
<evidence type="ECO:0000256" key="4">
    <source>
        <dbReference type="ARBA" id="ARBA00022801"/>
    </source>
</evidence>
<comment type="similarity">
    <text evidence="9 10">Belongs to the peptidase M15D family.</text>
</comment>
<feature type="binding site" evidence="9">
    <location>
        <position position="112"/>
    </location>
    <ligand>
        <name>Zn(2+)</name>
        <dbReference type="ChEBI" id="CHEBI:29105"/>
        <note>catalytic</note>
    </ligand>
</feature>
<dbReference type="InterPro" id="IPR009045">
    <property type="entry name" value="Zn_M74/Hedgehog-like"/>
</dbReference>
<name>A0A6L6Q0N8_9BURK</name>
<dbReference type="InterPro" id="IPR000755">
    <property type="entry name" value="A_A_dipeptidase"/>
</dbReference>
<comment type="caution">
    <text evidence="11">The sequence shown here is derived from an EMBL/GenBank/DDBJ whole genome shotgun (WGS) entry which is preliminary data.</text>
</comment>
<dbReference type="GO" id="GO:0160237">
    <property type="term" value="F:D-Ala-D-Ala dipeptidase activity"/>
    <property type="evidence" value="ECO:0007669"/>
    <property type="project" value="UniProtKB-EC"/>
</dbReference>
<dbReference type="GO" id="GO:0008270">
    <property type="term" value="F:zinc ion binding"/>
    <property type="evidence" value="ECO:0007669"/>
    <property type="project" value="UniProtKB-UniRule"/>
</dbReference>
<keyword evidence="4 9" id="KW-0378">Hydrolase</keyword>
<evidence type="ECO:0000313" key="12">
    <source>
        <dbReference type="Proteomes" id="UP000484015"/>
    </source>
</evidence>
<feature type="active site" description="Proton donor/acceptor" evidence="9">
    <location>
        <position position="183"/>
    </location>
</feature>
<dbReference type="AlphaFoldDB" id="A0A6L6Q0N8"/>
<dbReference type="EC" id="3.4.13.22" evidence="9 10"/>
<evidence type="ECO:0000256" key="5">
    <source>
        <dbReference type="ARBA" id="ARBA00022833"/>
    </source>
</evidence>
<proteinExistence type="inferred from homology"/>
<dbReference type="HAMAP" id="MF_01924">
    <property type="entry name" value="A_A_dipeptidase"/>
    <property type="match status" value="1"/>
</dbReference>
<keyword evidence="2 9" id="KW-0645">Protease</keyword>
<reference evidence="11 12" key="1">
    <citation type="submission" date="2019-11" db="EMBL/GenBank/DDBJ databases">
        <title>Type strains purchased from KCTC, JCM and DSMZ.</title>
        <authorList>
            <person name="Lu H."/>
        </authorList>
    </citation>
    <scope>NUCLEOTIDE SEQUENCE [LARGE SCALE GENOMIC DNA]</scope>
    <source>
        <strain evidence="11 12">KCTC 42409</strain>
    </source>
</reference>
<accession>A0A6L6Q0N8</accession>
<dbReference type="GO" id="GO:0006508">
    <property type="term" value="P:proteolysis"/>
    <property type="evidence" value="ECO:0007669"/>
    <property type="project" value="UniProtKB-KW"/>
</dbReference>
<evidence type="ECO:0000256" key="8">
    <source>
        <dbReference type="ARBA" id="ARBA00023316"/>
    </source>
</evidence>
<keyword evidence="7 9" id="KW-0482">Metalloprotease</keyword>
<dbReference type="PIRSF" id="PIRSF026671">
    <property type="entry name" value="AA_dipeptidase"/>
    <property type="match status" value="1"/>
</dbReference>
<sequence>MTRTIDSENVPAHPDFRALATIAGIRTDLRYATANNFVGRDLYSPYDCAWLHRDAAAALERAAAWLAHERPGYTLLVLDALRPQRVQQLLWDALQGTDLQIYLAEPARGSIHSFGMAVDVTICDEQGNELDMGTGFDDMTDRSHPALEGQMLARGELTEAHVANRGLLRGAMQSSGFAGINTEWWHFDCGDRALVRQTYTRVL</sequence>
<comment type="cofactor">
    <cofactor evidence="9">
        <name>Zn(2+)</name>
        <dbReference type="ChEBI" id="CHEBI:29105"/>
    </cofactor>
    <text evidence="9">Binds 1 zinc ion per subunit.</text>
</comment>
<keyword evidence="6 9" id="KW-0224">Dipeptidase</keyword>
<dbReference type="Pfam" id="PF01427">
    <property type="entry name" value="Peptidase_M15"/>
    <property type="match status" value="1"/>
</dbReference>